<dbReference type="SMART" id="SM00441">
    <property type="entry name" value="FF"/>
    <property type="match status" value="6"/>
</dbReference>
<dbReference type="FunFam" id="1.10.10.440:FF:000006">
    <property type="entry name" value="Transcription elongation regulator 1 (CA150)"/>
    <property type="match status" value="1"/>
</dbReference>
<dbReference type="FunFam" id="1.10.10.440:FF:000005">
    <property type="entry name" value="Transcription elongation regulator 1 (CA150)"/>
    <property type="match status" value="1"/>
</dbReference>
<dbReference type="Pfam" id="PF23517">
    <property type="entry name" value="WW_TCERG1"/>
    <property type="match status" value="1"/>
</dbReference>
<dbReference type="PANTHER" id="PTHR15377:SF3">
    <property type="entry name" value="WW DOMAIN-CONTAINING PROTEIN"/>
    <property type="match status" value="1"/>
</dbReference>
<dbReference type="FunFam" id="1.10.10.440:FF:000041">
    <property type="entry name" value="TransCription Elongation Regulator homolog"/>
    <property type="match status" value="1"/>
</dbReference>
<dbReference type="InterPro" id="IPR045148">
    <property type="entry name" value="TCRG1-like"/>
</dbReference>
<dbReference type="Gene3D" id="1.10.10.440">
    <property type="entry name" value="FF domain"/>
    <property type="match status" value="6"/>
</dbReference>
<sequence>HLLMGDSNFEMSDGDGPSDVVKGGFMHRNRGTDGFPPRGPPSFGPRGPPPRFRGPPPGMMGRRGPPPMMRPMMGRPPPPGYRPPFDPSFPPPPNMGPPPPMGMGPPPGMAYYYNARTRESAWNKPEGPGIKVLSQEQIESMAAAAGVAPGGTAAATAASTPAAAPATSTTSPATSAQVVTSSSAPPTSQPGTAGSMESKTADKPSTSTAQGGEQSASAPASATAASSGSAPPVAAGSGDPADRPPSQQQEPPKGVPPPSPGSLSALVQPPLAVPAPTFSLPPPFGLPPPPFGMPPVAGVVPPGFPNLGLPPPPFGPPLGLPPFVAPVPSPAALPGLQVGTPATATPAAVTTVDLDLRERAAQWTEHKTADGKSYYHNTHTQQSTWDRPEALTELDKALAAAAATGASDGIGSGSADVTKVGVNPASGEPRSTADSGTADASQADKPIIAKGIEGGQAPLKRPPAKPQDKTKPVSSTPVPGTPWCVVWTGDGRVFFFNPSTRTSVWERPAELKKRTDVDKMVQTPPIQPEGKGQDASNKDGEPPSKKTKTEEVEESAAEGTESQNGATEAKTEEPATAVLRVQGKESAMEAELRAAKERAAIPLDVRMQRFRDMLVEKEVSAFSTWEKELHKIVFDSRYLLLTSKERKQVFEKYVKERAEEERREKRNKMRERKDQFQQLLESAGLNSKSTFSDFAQKYGKDERFKNIEKMRERESMFNDYIQELRKLEREERLNQREKMKKDFLELLKEQKHLDKHSRWNDVKKSMAEDARYRAVDSSSQREEWFKEYVSKLTTTHGHDGEDEGSREREKQERIEASLREREKEVQRTLSTHLRERDKEREQHKHDEAVQHFNALLTDLVRNPDASWREAKRTLRKDHRWDLVESLEREEREKLFTEHLEQLQRKKKDKYRDLLDETAGITLSSTWKEVKKLIRDDPRYGKFSSSERKCEKEFKEYLKDRMAAAKSDFRELLKETKTITYKSKKQIEESEQHLLDIQKVLEKDKRYLVLSCIPDERRKLLMAYVEDLDRRGPPPPPTASEPTRRSNK</sequence>
<feature type="domain" description="WW" evidence="4">
    <location>
        <begin position="357"/>
        <end position="390"/>
    </location>
</feature>
<feature type="domain" description="FF" evidence="5">
    <location>
        <begin position="668"/>
        <end position="723"/>
    </location>
</feature>
<feature type="domain" description="FF" evidence="5">
    <location>
        <begin position="601"/>
        <end position="656"/>
    </location>
</feature>
<dbReference type="GO" id="GO:0005634">
    <property type="term" value="C:nucleus"/>
    <property type="evidence" value="ECO:0007669"/>
    <property type="project" value="TreeGrafter"/>
</dbReference>
<organism evidence="6">
    <name type="scientific">Amblyomma aureolatum</name>
    <dbReference type="NCBI Taxonomy" id="187763"/>
    <lineage>
        <taxon>Eukaryota</taxon>
        <taxon>Metazoa</taxon>
        <taxon>Ecdysozoa</taxon>
        <taxon>Arthropoda</taxon>
        <taxon>Chelicerata</taxon>
        <taxon>Arachnida</taxon>
        <taxon>Acari</taxon>
        <taxon>Parasitiformes</taxon>
        <taxon>Ixodida</taxon>
        <taxon>Ixodoidea</taxon>
        <taxon>Ixodidae</taxon>
        <taxon>Amblyomminae</taxon>
        <taxon>Amblyomma</taxon>
    </lineage>
</organism>
<feature type="compositionally biased region" description="Low complexity" evidence="3">
    <location>
        <begin position="557"/>
        <end position="568"/>
    </location>
</feature>
<feature type="region of interest" description="Disordered" evidence="3">
    <location>
        <begin position="405"/>
        <end position="480"/>
    </location>
</feature>
<reference evidence="6" key="1">
    <citation type="journal article" date="2017" name="Front. Cell. Infect. Microbiol.">
        <title>The Distinct Transcriptional Response of the Midgut of Amblyomma sculptum and Amblyomma aureolatum Ticks to Rickettsia rickettsii Correlates to Their Differences in Susceptibility to Infection.</title>
        <authorList>
            <person name="Martins L.A."/>
            <person name="Galletti M.F.B.M."/>
            <person name="Ribeiro J.M."/>
            <person name="Fujita A."/>
            <person name="Costa F.B."/>
            <person name="Labruna M.B."/>
            <person name="Daffre S."/>
            <person name="Fogaca A.C."/>
        </authorList>
    </citation>
    <scope>NUCLEOTIDE SEQUENCE</scope>
</reference>
<feature type="compositionally biased region" description="Basic and acidic residues" evidence="3">
    <location>
        <begin position="536"/>
        <end position="550"/>
    </location>
</feature>
<dbReference type="PROSITE" id="PS51676">
    <property type="entry name" value="FF"/>
    <property type="match status" value="6"/>
</dbReference>
<dbReference type="InterPro" id="IPR036517">
    <property type="entry name" value="FF_domain_sf"/>
</dbReference>
<feature type="compositionally biased region" description="Polar residues" evidence="3">
    <location>
        <begin position="189"/>
        <end position="214"/>
    </location>
</feature>
<dbReference type="GO" id="GO:0070063">
    <property type="term" value="F:RNA polymerase binding"/>
    <property type="evidence" value="ECO:0007669"/>
    <property type="project" value="InterPro"/>
</dbReference>
<feature type="domain" description="FF" evidence="5">
    <location>
        <begin position="960"/>
        <end position="1026"/>
    </location>
</feature>
<feature type="domain" description="FF" evidence="5">
    <location>
        <begin position="844"/>
        <end position="901"/>
    </location>
</feature>
<dbReference type="FunFam" id="2.20.70.10:FF:000049">
    <property type="entry name" value="Transcription elongation regulator 1-like"/>
    <property type="match status" value="1"/>
</dbReference>
<feature type="region of interest" description="Disordered" evidence="3">
    <location>
        <begin position="1"/>
        <end position="101"/>
    </location>
</feature>
<dbReference type="GO" id="GO:0003712">
    <property type="term" value="F:transcription coregulator activity"/>
    <property type="evidence" value="ECO:0007669"/>
    <property type="project" value="TreeGrafter"/>
</dbReference>
<dbReference type="Pfam" id="PF01846">
    <property type="entry name" value="FF"/>
    <property type="match status" value="6"/>
</dbReference>
<dbReference type="AlphaFoldDB" id="A0A1E1X9N7"/>
<keyword evidence="1" id="KW-0677">Repeat</keyword>
<dbReference type="InterPro" id="IPR057565">
    <property type="entry name" value="WW_TCRG1_3rd"/>
</dbReference>
<feature type="compositionally biased region" description="Low complexity" evidence="3">
    <location>
        <begin position="215"/>
        <end position="239"/>
    </location>
</feature>
<dbReference type="PROSITE" id="PS50020">
    <property type="entry name" value="WW_DOMAIN_2"/>
    <property type="match status" value="3"/>
</dbReference>
<feature type="domain" description="FF" evidence="5">
    <location>
        <begin position="736"/>
        <end position="791"/>
    </location>
</feature>
<feature type="coiled-coil region" evidence="2">
    <location>
        <begin position="710"/>
        <end position="747"/>
    </location>
</feature>
<feature type="compositionally biased region" description="Low complexity" evidence="3">
    <location>
        <begin position="143"/>
        <end position="186"/>
    </location>
</feature>
<feature type="region of interest" description="Disordered" evidence="3">
    <location>
        <begin position="143"/>
        <end position="283"/>
    </location>
</feature>
<feature type="compositionally biased region" description="Basic and acidic residues" evidence="3">
    <location>
        <begin position="796"/>
        <end position="813"/>
    </location>
</feature>
<dbReference type="Pfam" id="PF00397">
    <property type="entry name" value="WW"/>
    <property type="match status" value="1"/>
</dbReference>
<dbReference type="SUPFAM" id="SSF81698">
    <property type="entry name" value="FF domain"/>
    <property type="match status" value="5"/>
</dbReference>
<dbReference type="FunFam" id="1.10.10.440:FF:000008">
    <property type="entry name" value="Transcription elongation regulator 1 (CA150)"/>
    <property type="match status" value="1"/>
</dbReference>
<feature type="domain" description="FF" evidence="5">
    <location>
        <begin position="903"/>
        <end position="959"/>
    </location>
</feature>
<evidence type="ECO:0000259" key="4">
    <source>
        <dbReference type="PROSITE" id="PS50020"/>
    </source>
</evidence>
<accession>A0A1E1X9N7</accession>
<dbReference type="CDD" id="cd00201">
    <property type="entry name" value="WW"/>
    <property type="match status" value="2"/>
</dbReference>
<dbReference type="Gene3D" id="2.20.70.10">
    <property type="match status" value="3"/>
</dbReference>
<dbReference type="SMART" id="SM00456">
    <property type="entry name" value="WW"/>
    <property type="match status" value="3"/>
</dbReference>
<feature type="compositionally biased region" description="Basic and acidic residues" evidence="3">
    <location>
        <begin position="582"/>
        <end position="591"/>
    </location>
</feature>
<feature type="compositionally biased region" description="Low complexity" evidence="3">
    <location>
        <begin position="261"/>
        <end position="276"/>
    </location>
</feature>
<feature type="region of interest" description="Disordered" evidence="3">
    <location>
        <begin position="515"/>
        <end position="591"/>
    </location>
</feature>
<dbReference type="PANTHER" id="PTHR15377">
    <property type="entry name" value="TRANSCRIPTION ELONGATION REGULATOR 1"/>
    <property type="match status" value="1"/>
</dbReference>
<evidence type="ECO:0000256" key="1">
    <source>
        <dbReference type="ARBA" id="ARBA00022737"/>
    </source>
</evidence>
<feature type="domain" description="WW" evidence="4">
    <location>
        <begin position="108"/>
        <end position="127"/>
    </location>
</feature>
<name>A0A1E1X9N7_9ACAR</name>
<feature type="region of interest" description="Disordered" evidence="3">
    <location>
        <begin position="794"/>
        <end position="813"/>
    </location>
</feature>
<feature type="region of interest" description="Disordered" evidence="3">
    <location>
        <begin position="1026"/>
        <end position="1047"/>
    </location>
</feature>
<dbReference type="PROSITE" id="PS01159">
    <property type="entry name" value="WW_DOMAIN_1"/>
    <property type="match status" value="1"/>
</dbReference>
<dbReference type="FunFam" id="1.10.10.440:FF:000001">
    <property type="entry name" value="Transcription elongation regulator 1 like"/>
    <property type="match status" value="1"/>
</dbReference>
<evidence type="ECO:0000313" key="6">
    <source>
        <dbReference type="EMBL" id="JAT95726.1"/>
    </source>
</evidence>
<dbReference type="EMBL" id="GFAC01003462">
    <property type="protein sequence ID" value="JAT95726.1"/>
    <property type="molecule type" value="mRNA"/>
</dbReference>
<evidence type="ECO:0000256" key="2">
    <source>
        <dbReference type="SAM" id="Coils"/>
    </source>
</evidence>
<dbReference type="InterPro" id="IPR002713">
    <property type="entry name" value="FF_domain"/>
</dbReference>
<feature type="compositionally biased region" description="Pro residues" evidence="3">
    <location>
        <begin position="37"/>
        <end position="101"/>
    </location>
</feature>
<dbReference type="InterPro" id="IPR001202">
    <property type="entry name" value="WW_dom"/>
</dbReference>
<keyword evidence="2" id="KW-0175">Coiled coil</keyword>
<evidence type="ECO:0000259" key="5">
    <source>
        <dbReference type="PROSITE" id="PS51676"/>
    </source>
</evidence>
<evidence type="ECO:0000256" key="3">
    <source>
        <dbReference type="SAM" id="MobiDB-lite"/>
    </source>
</evidence>
<feature type="compositionally biased region" description="Low complexity" evidence="3">
    <location>
        <begin position="405"/>
        <end position="416"/>
    </location>
</feature>
<dbReference type="InterPro" id="IPR036020">
    <property type="entry name" value="WW_dom_sf"/>
</dbReference>
<feature type="non-terminal residue" evidence="6">
    <location>
        <position position="1"/>
    </location>
</feature>
<proteinExistence type="evidence at transcript level"/>
<protein>
    <submittedName>
        <fullName evidence="6">Putative transcription factor</fullName>
    </submittedName>
</protein>
<dbReference type="SUPFAM" id="SSF51045">
    <property type="entry name" value="WW domain"/>
    <property type="match status" value="3"/>
</dbReference>
<feature type="domain" description="WW" evidence="4">
    <location>
        <begin position="481"/>
        <end position="510"/>
    </location>
</feature>